<keyword evidence="3" id="KW-0408">Iron</keyword>
<keyword evidence="2" id="KW-0479">Metal-binding</keyword>
<feature type="domain" description="HhH-GPD" evidence="5">
    <location>
        <begin position="52"/>
        <end position="205"/>
    </location>
</feature>
<evidence type="ECO:0000313" key="6">
    <source>
        <dbReference type="EMBL" id="MBX7490723.1"/>
    </source>
</evidence>
<sequence>MEVEITDSFALLAFLKGKEFLPKMESNCNFSDKKHWWWPNALSFEVVVGAILVQNTRWEQVEFALDVLKAKSVLNVESLSEMPQEFLQEYLRNIGFFRQKAVRLQMLCCNILSDFGDYPNFCESVDREWLLGQKGIGFESADVILNYALGREIMVADAYTYKLLKSFGYTLESYEAMQEWLIQGVIENYAKVCTLYGFMIPLNLLFARFHGKIVEYAKNLRRK</sequence>
<keyword evidence="1" id="KW-0004">4Fe-4S</keyword>
<gene>
    <name evidence="6" type="ORF">K4G57_04500</name>
</gene>
<dbReference type="Pfam" id="PF00730">
    <property type="entry name" value="HhH-GPD"/>
    <property type="match status" value="1"/>
</dbReference>
<organism evidence="6 7">
    <name type="scientific">Helicobacter turcicus</name>
    <dbReference type="NCBI Taxonomy" id="2867412"/>
    <lineage>
        <taxon>Bacteria</taxon>
        <taxon>Pseudomonadati</taxon>
        <taxon>Campylobacterota</taxon>
        <taxon>Epsilonproteobacteria</taxon>
        <taxon>Campylobacterales</taxon>
        <taxon>Helicobacteraceae</taxon>
        <taxon>Helicobacter</taxon>
    </lineage>
</organism>
<dbReference type="Gene3D" id="1.10.340.30">
    <property type="entry name" value="Hypothetical protein, domain 2"/>
    <property type="match status" value="1"/>
</dbReference>
<name>A0ABS7JMV5_9HELI</name>
<dbReference type="NCBIfam" id="NF010494">
    <property type="entry name" value="PRK13913.1"/>
    <property type="match status" value="1"/>
</dbReference>
<accession>A0ABS7JMV5</accession>
<dbReference type="InterPro" id="IPR023170">
    <property type="entry name" value="HhH_base_excis_C"/>
</dbReference>
<evidence type="ECO:0000256" key="2">
    <source>
        <dbReference type="ARBA" id="ARBA00022723"/>
    </source>
</evidence>
<dbReference type="SUPFAM" id="SSF48150">
    <property type="entry name" value="DNA-glycosylase"/>
    <property type="match status" value="1"/>
</dbReference>
<dbReference type="PANTHER" id="PTHR10359">
    <property type="entry name" value="A/G-SPECIFIC ADENINE GLYCOSYLASE/ENDONUCLEASE III"/>
    <property type="match status" value="1"/>
</dbReference>
<dbReference type="EMBL" id="JAIGYQ010000005">
    <property type="protein sequence ID" value="MBX7490723.1"/>
    <property type="molecule type" value="Genomic_DNA"/>
</dbReference>
<dbReference type="RefSeq" id="WP_221532068.1">
    <property type="nucleotide sequence ID" value="NZ_JAIGYP010000005.1"/>
</dbReference>
<dbReference type="Proteomes" id="UP000700059">
    <property type="component" value="Unassembled WGS sequence"/>
</dbReference>
<dbReference type="Gene3D" id="1.10.1670.10">
    <property type="entry name" value="Helix-hairpin-Helix base-excision DNA repair enzymes (C-terminal)"/>
    <property type="match status" value="1"/>
</dbReference>
<evidence type="ECO:0000259" key="5">
    <source>
        <dbReference type="SMART" id="SM00478"/>
    </source>
</evidence>
<dbReference type="CDD" id="cd00056">
    <property type="entry name" value="ENDO3c"/>
    <property type="match status" value="1"/>
</dbReference>
<dbReference type="SMART" id="SM00478">
    <property type="entry name" value="ENDO3c"/>
    <property type="match status" value="1"/>
</dbReference>
<evidence type="ECO:0000256" key="3">
    <source>
        <dbReference type="ARBA" id="ARBA00023004"/>
    </source>
</evidence>
<keyword evidence="7" id="KW-1185">Reference proteome</keyword>
<comment type="caution">
    <text evidence="6">The sequence shown here is derived from an EMBL/GenBank/DDBJ whole genome shotgun (WGS) entry which is preliminary data.</text>
</comment>
<proteinExistence type="predicted"/>
<reference evidence="6 7" key="1">
    <citation type="submission" date="2021-08" db="EMBL/GenBank/DDBJ databases">
        <title>Helicobacter spp. isolated from feces of Anatolian Ground Squirrel (Spermophilus xanthoprymnus) in Turkey.</title>
        <authorList>
            <person name="Aydin F."/>
            <person name="Abay S."/>
            <person name="Kayman T."/>
            <person name="Karakaya E."/>
            <person name="Saticioglu I.B."/>
        </authorList>
    </citation>
    <scope>NUCLEOTIDE SEQUENCE [LARGE SCALE GENOMIC DNA]</scope>
    <source>
        <strain evidence="6 7">Faydin-H70</strain>
    </source>
</reference>
<evidence type="ECO:0000256" key="1">
    <source>
        <dbReference type="ARBA" id="ARBA00022485"/>
    </source>
</evidence>
<dbReference type="InterPro" id="IPR011257">
    <property type="entry name" value="DNA_glycosylase"/>
</dbReference>
<protein>
    <submittedName>
        <fullName evidence="6">3-methyladenine DNA glycosylase</fullName>
    </submittedName>
</protein>
<evidence type="ECO:0000256" key="4">
    <source>
        <dbReference type="ARBA" id="ARBA00023014"/>
    </source>
</evidence>
<evidence type="ECO:0000313" key="7">
    <source>
        <dbReference type="Proteomes" id="UP000700059"/>
    </source>
</evidence>
<dbReference type="PANTHER" id="PTHR10359:SF19">
    <property type="entry name" value="DNA REPAIR GLYCOSYLASE MJ1434-RELATED"/>
    <property type="match status" value="1"/>
</dbReference>
<keyword evidence="4" id="KW-0411">Iron-sulfur</keyword>
<dbReference type="InterPro" id="IPR003265">
    <property type="entry name" value="HhH-GPD_domain"/>
</dbReference>